<keyword evidence="1" id="KW-0805">Transcription regulation</keyword>
<keyword evidence="4" id="KW-0539">Nucleus</keyword>
<gene>
    <name evidence="7" type="ORF">SAPIO_CDS7957</name>
</gene>
<feature type="region of interest" description="Disordered" evidence="5">
    <location>
        <begin position="279"/>
        <end position="327"/>
    </location>
</feature>
<dbReference type="EMBL" id="JOWA01000114">
    <property type="protein sequence ID" value="KEZ40847.1"/>
    <property type="molecule type" value="Genomic_DNA"/>
</dbReference>
<organism evidence="7 8">
    <name type="scientific">Pseudallescheria apiosperma</name>
    <name type="common">Scedosporium apiospermum</name>
    <dbReference type="NCBI Taxonomy" id="563466"/>
    <lineage>
        <taxon>Eukaryota</taxon>
        <taxon>Fungi</taxon>
        <taxon>Dikarya</taxon>
        <taxon>Ascomycota</taxon>
        <taxon>Pezizomycotina</taxon>
        <taxon>Sordariomycetes</taxon>
        <taxon>Hypocreomycetidae</taxon>
        <taxon>Microascales</taxon>
        <taxon>Microascaceae</taxon>
        <taxon>Scedosporium</taxon>
    </lineage>
</organism>
<keyword evidence="3" id="KW-0804">Transcription</keyword>
<dbReference type="PROSITE" id="PS50048">
    <property type="entry name" value="ZN2_CY6_FUNGAL_2"/>
    <property type="match status" value="1"/>
</dbReference>
<dbReference type="Gene3D" id="4.10.240.10">
    <property type="entry name" value="Zn(2)-C6 fungal-type DNA-binding domain"/>
    <property type="match status" value="1"/>
</dbReference>
<dbReference type="RefSeq" id="XP_016640646.1">
    <property type="nucleotide sequence ID" value="XM_016789709.1"/>
</dbReference>
<reference evidence="7 8" key="1">
    <citation type="journal article" date="2014" name="Genome Announc.">
        <title>Draft genome sequence of the pathogenic fungus Scedosporium apiospermum.</title>
        <authorList>
            <person name="Vandeputte P."/>
            <person name="Ghamrawi S."/>
            <person name="Rechenmann M."/>
            <person name="Iltis A."/>
            <person name="Giraud S."/>
            <person name="Fleury M."/>
            <person name="Thornton C."/>
            <person name="Delhaes L."/>
            <person name="Meyer W."/>
            <person name="Papon N."/>
            <person name="Bouchara J.P."/>
        </authorList>
    </citation>
    <scope>NUCLEOTIDE SEQUENCE [LARGE SCALE GENOMIC DNA]</scope>
    <source>
        <strain evidence="7 8">IHEM 14462</strain>
    </source>
</reference>
<accession>A0A084G0I5</accession>
<dbReference type="HOGENOM" id="CLU_008828_3_0_1"/>
<dbReference type="GO" id="GO:0000978">
    <property type="term" value="F:RNA polymerase II cis-regulatory region sequence-specific DNA binding"/>
    <property type="evidence" value="ECO:0007669"/>
    <property type="project" value="TreeGrafter"/>
</dbReference>
<feature type="region of interest" description="Disordered" evidence="5">
    <location>
        <begin position="161"/>
        <end position="255"/>
    </location>
</feature>
<proteinExistence type="predicted"/>
<dbReference type="CDD" id="cd00067">
    <property type="entry name" value="GAL4"/>
    <property type="match status" value="1"/>
</dbReference>
<dbReference type="GO" id="GO:0000435">
    <property type="term" value="P:positive regulation of transcription from RNA polymerase II promoter by galactose"/>
    <property type="evidence" value="ECO:0007669"/>
    <property type="project" value="TreeGrafter"/>
</dbReference>
<dbReference type="PANTHER" id="PTHR47424:SF3">
    <property type="entry name" value="REGULATORY PROTEIN GAL4"/>
    <property type="match status" value="1"/>
</dbReference>
<evidence type="ECO:0000256" key="2">
    <source>
        <dbReference type="ARBA" id="ARBA00023125"/>
    </source>
</evidence>
<feature type="domain" description="Zn(2)-C6 fungal-type" evidence="6">
    <location>
        <begin position="35"/>
        <end position="64"/>
    </location>
</feature>
<dbReference type="KEGG" id="sapo:SAPIO_CDS7957"/>
<evidence type="ECO:0000259" key="6">
    <source>
        <dbReference type="PROSITE" id="PS50048"/>
    </source>
</evidence>
<dbReference type="GO" id="GO:0008270">
    <property type="term" value="F:zinc ion binding"/>
    <property type="evidence" value="ECO:0007669"/>
    <property type="project" value="InterPro"/>
</dbReference>
<dbReference type="InterPro" id="IPR036864">
    <property type="entry name" value="Zn2-C6_fun-type_DNA-bd_sf"/>
</dbReference>
<dbReference type="VEuPathDB" id="FungiDB:SAPIO_CDS7957"/>
<dbReference type="CDD" id="cd12148">
    <property type="entry name" value="fungal_TF_MHR"/>
    <property type="match status" value="1"/>
</dbReference>
<dbReference type="AlphaFoldDB" id="A0A084G0I5"/>
<name>A0A084G0I5_PSEDA</name>
<feature type="region of interest" description="Disordered" evidence="5">
    <location>
        <begin position="550"/>
        <end position="576"/>
    </location>
</feature>
<dbReference type="InterPro" id="IPR051127">
    <property type="entry name" value="Fungal_SecMet_Regulators"/>
</dbReference>
<dbReference type="Pfam" id="PF00172">
    <property type="entry name" value="Zn_clus"/>
    <property type="match status" value="1"/>
</dbReference>
<feature type="compositionally biased region" description="Polar residues" evidence="5">
    <location>
        <begin position="238"/>
        <end position="251"/>
    </location>
</feature>
<dbReference type="OrthoDB" id="2123952at2759"/>
<comment type="caution">
    <text evidence="7">The sequence shown here is derived from an EMBL/GenBank/DDBJ whole genome shotgun (WGS) entry which is preliminary data.</text>
</comment>
<evidence type="ECO:0000256" key="4">
    <source>
        <dbReference type="ARBA" id="ARBA00023242"/>
    </source>
</evidence>
<dbReference type="PROSITE" id="PS00463">
    <property type="entry name" value="ZN2_CY6_FUNGAL_1"/>
    <property type="match status" value="1"/>
</dbReference>
<dbReference type="GO" id="GO:0005634">
    <property type="term" value="C:nucleus"/>
    <property type="evidence" value="ECO:0007669"/>
    <property type="project" value="TreeGrafter"/>
</dbReference>
<feature type="compositionally biased region" description="Acidic residues" evidence="5">
    <location>
        <begin position="292"/>
        <end position="301"/>
    </location>
</feature>
<feature type="compositionally biased region" description="Low complexity" evidence="5">
    <location>
        <begin position="216"/>
        <end position="231"/>
    </location>
</feature>
<dbReference type="SMART" id="SM00066">
    <property type="entry name" value="GAL4"/>
    <property type="match status" value="1"/>
</dbReference>
<dbReference type="InterPro" id="IPR001138">
    <property type="entry name" value="Zn2Cys6_DnaBD"/>
</dbReference>
<feature type="region of interest" description="Disordered" evidence="5">
    <location>
        <begin position="102"/>
        <end position="133"/>
    </location>
</feature>
<keyword evidence="2" id="KW-0238">DNA-binding</keyword>
<feature type="compositionally biased region" description="Low complexity" evidence="5">
    <location>
        <begin position="550"/>
        <end position="575"/>
    </location>
</feature>
<feature type="compositionally biased region" description="Polar residues" evidence="5">
    <location>
        <begin position="161"/>
        <end position="177"/>
    </location>
</feature>
<dbReference type="SUPFAM" id="SSF57701">
    <property type="entry name" value="Zn2/Cys6 DNA-binding domain"/>
    <property type="match status" value="1"/>
</dbReference>
<protein>
    <recommendedName>
        <fullName evidence="6">Zn(2)-C6 fungal-type domain-containing protein</fullName>
    </recommendedName>
</protein>
<evidence type="ECO:0000256" key="1">
    <source>
        <dbReference type="ARBA" id="ARBA00023015"/>
    </source>
</evidence>
<sequence length="820" mass="88155">MDDGKGQTTNRGTKRPAGPGAGEGGKRRAPYAIRACDVCRRRKGKCNGRHPCGHCSDRSLTCSYTSGTSDSDWRASVTIPIAPPSELLASATPMASTANITTTAEQRPERASMAPPPSSLWNPDAMPLNRGRQSGDLNQLIMNLQDQLNNLVARVRQTSVGSGSAVSQRSLPNQGEESSADALSSVLPLQGEVTIPPLPPQSQSQAYEHSRRRTSRPPSAETSTSTPPSRSALDTAGGTINTTEPSSSSKSVTHRFYGPTSPDYSLNVAQMSMYKASFASAEPNEGSKLPSIDDDQSDSEDGMSPVVAGGPNNRDHRGEGAMSAANGLSTGGPGKQLLLQQLLHFKTILPMREAVRLLFVYQEVIGDLHPVFDIENLVDQVEGWYRAVDSAIDECSLIIANLALCTAICADSASTPEMELTIYSSCRDIVKSIITSPTITVNHAVITLLMQAKTPYLKAMISFILISDKFSEPSTRVAKGGSYEDDDDFNIMNFQIEQWRQKAVSTFNFSQPTAWQAAPSTRPPWWTIVLYLRANSVRGLLLRPFFFPSRSSSASSSSSSNSTVSSGSANSNAAEAGKRNISPGLELVSDTINMLSTLDRTTDLYRRQHPHFQHLLASACALLFLIVAFVEQNRVGLTTSLPEDFAGVVKRNFRKAFSLAAAYSNSSRASRRLWNRLLMLAEPLSRLGILPQDEMTIMENDIASRTVVAPIPDRSFPPSSVYFSSLPAVAPLSINPLGGVGNLRLNGGKGPGKSSGGPAGVATHAVEESPLQATCQPLDIMESIGLAADNTAVSSTAWTGTTLHDWPWTEVNNFFSDRGP</sequence>
<keyword evidence="8" id="KW-1185">Reference proteome</keyword>
<dbReference type="GeneID" id="27727029"/>
<evidence type="ECO:0000313" key="8">
    <source>
        <dbReference type="Proteomes" id="UP000028545"/>
    </source>
</evidence>
<dbReference type="PANTHER" id="PTHR47424">
    <property type="entry name" value="REGULATORY PROTEIN GAL4"/>
    <property type="match status" value="1"/>
</dbReference>
<dbReference type="OMA" id="YQHILAC"/>
<dbReference type="GO" id="GO:0000981">
    <property type="term" value="F:DNA-binding transcription factor activity, RNA polymerase II-specific"/>
    <property type="evidence" value="ECO:0007669"/>
    <property type="project" value="InterPro"/>
</dbReference>
<evidence type="ECO:0000256" key="3">
    <source>
        <dbReference type="ARBA" id="ARBA00023163"/>
    </source>
</evidence>
<dbReference type="Proteomes" id="UP000028545">
    <property type="component" value="Unassembled WGS sequence"/>
</dbReference>
<evidence type="ECO:0000256" key="5">
    <source>
        <dbReference type="SAM" id="MobiDB-lite"/>
    </source>
</evidence>
<feature type="region of interest" description="Disordered" evidence="5">
    <location>
        <begin position="1"/>
        <end position="27"/>
    </location>
</feature>
<feature type="compositionally biased region" description="Polar residues" evidence="5">
    <location>
        <begin position="1"/>
        <end position="11"/>
    </location>
</feature>
<evidence type="ECO:0000313" key="7">
    <source>
        <dbReference type="EMBL" id="KEZ40847.1"/>
    </source>
</evidence>